<dbReference type="EMBL" id="CH445325">
    <property type="protein sequence ID" value="EDP89759.1"/>
    <property type="molecule type" value="Genomic_DNA"/>
</dbReference>
<dbReference type="InParanoid" id="A9JU03"/>
<protein>
    <submittedName>
        <fullName evidence="2">Uncharacterized protein</fullName>
    </submittedName>
</protein>
<organism evidence="2 3">
    <name type="scientific">Phaeosphaeria nodorum (strain SN15 / ATCC MYA-4574 / FGSC 10173)</name>
    <name type="common">Glume blotch fungus</name>
    <name type="synonym">Parastagonospora nodorum</name>
    <dbReference type="NCBI Taxonomy" id="321614"/>
    <lineage>
        <taxon>Eukaryota</taxon>
        <taxon>Fungi</taxon>
        <taxon>Dikarya</taxon>
        <taxon>Ascomycota</taxon>
        <taxon>Pezizomycotina</taxon>
        <taxon>Dothideomycetes</taxon>
        <taxon>Pleosporomycetidae</taxon>
        <taxon>Pleosporales</taxon>
        <taxon>Pleosporineae</taxon>
        <taxon>Phaeosphaeriaceae</taxon>
        <taxon>Parastagonospora</taxon>
    </lineage>
</organism>
<dbReference type="AlphaFoldDB" id="A9JU03"/>
<evidence type="ECO:0000256" key="1">
    <source>
        <dbReference type="SAM" id="MobiDB-lite"/>
    </source>
</evidence>
<gene>
    <name evidence="2" type="ORF">SNOG_20009</name>
</gene>
<dbReference type="HOGENOM" id="CLU_2559037_0_0_1"/>
<evidence type="ECO:0000313" key="2">
    <source>
        <dbReference type="EMBL" id="EDP89759.1"/>
    </source>
</evidence>
<reference evidence="3" key="1">
    <citation type="journal article" date="2007" name="Plant Cell">
        <title>Dothideomycete-plant interactions illuminated by genome sequencing and EST analysis of the wheat pathogen Stagonospora nodorum.</title>
        <authorList>
            <person name="Hane J.K."/>
            <person name="Lowe R.G."/>
            <person name="Solomon P.S."/>
            <person name="Tan K.C."/>
            <person name="Schoch C.L."/>
            <person name="Spatafora J.W."/>
            <person name="Crous P.W."/>
            <person name="Kodira C."/>
            <person name="Birren B.W."/>
            <person name="Galagan J.E."/>
            <person name="Torriani S.F."/>
            <person name="McDonald B.A."/>
            <person name="Oliver R.P."/>
        </authorList>
    </citation>
    <scope>NUCLEOTIDE SEQUENCE [LARGE SCALE GENOMIC DNA]</scope>
    <source>
        <strain evidence="3">SN15 / ATCC MYA-4574 / FGSC 10173</strain>
    </source>
</reference>
<feature type="compositionally biased region" description="Polar residues" evidence="1">
    <location>
        <begin position="70"/>
        <end position="82"/>
    </location>
</feature>
<sequence length="82" mass="8230">MMEAKNTMTAMATPAIAPLDNAGEEEMADVEDEGVDMDVARGVALGVDTGPAEAEDGDGDGDGEGEGDSKFSTTLSMSSLSG</sequence>
<name>A9JU03_PHANO</name>
<accession>A9JU03</accession>
<dbReference type="Proteomes" id="UP000001055">
    <property type="component" value="Unassembled WGS sequence"/>
</dbReference>
<dbReference type="RefSeq" id="XP_001791487.1">
    <property type="nucleotide sequence ID" value="XM_001791435.1"/>
</dbReference>
<dbReference type="GeneID" id="5968455"/>
<evidence type="ECO:0000313" key="3">
    <source>
        <dbReference type="Proteomes" id="UP000001055"/>
    </source>
</evidence>
<feature type="region of interest" description="Disordered" evidence="1">
    <location>
        <begin position="46"/>
        <end position="82"/>
    </location>
</feature>
<proteinExistence type="predicted"/>
<dbReference type="KEGG" id="pno:SNOG_20009"/>
<feature type="compositionally biased region" description="Acidic residues" evidence="1">
    <location>
        <begin position="53"/>
        <end position="66"/>
    </location>
</feature>